<proteinExistence type="predicted"/>
<dbReference type="SUPFAM" id="SSF140996">
    <property type="entry name" value="Hermes dimerisation domain"/>
    <property type="match status" value="1"/>
</dbReference>
<organism evidence="5 6">
    <name type="scientific">Linum trigynum</name>
    <dbReference type="NCBI Taxonomy" id="586398"/>
    <lineage>
        <taxon>Eukaryota</taxon>
        <taxon>Viridiplantae</taxon>
        <taxon>Streptophyta</taxon>
        <taxon>Embryophyta</taxon>
        <taxon>Tracheophyta</taxon>
        <taxon>Spermatophyta</taxon>
        <taxon>Magnoliopsida</taxon>
        <taxon>eudicotyledons</taxon>
        <taxon>Gunneridae</taxon>
        <taxon>Pentapetalae</taxon>
        <taxon>rosids</taxon>
        <taxon>fabids</taxon>
        <taxon>Malpighiales</taxon>
        <taxon>Linaceae</taxon>
        <taxon>Linum</taxon>
    </lineage>
</organism>
<dbReference type="InterPro" id="IPR052035">
    <property type="entry name" value="ZnF_BED_domain_contain"/>
</dbReference>
<protein>
    <recommendedName>
        <fullName evidence="7">Transposase</fullName>
    </recommendedName>
</protein>
<feature type="domain" description="hAT-like transposase RNase-H fold" evidence="4">
    <location>
        <begin position="371"/>
        <end position="478"/>
    </location>
</feature>
<keyword evidence="1" id="KW-0238">DNA-binding</keyword>
<dbReference type="PANTHER" id="PTHR46481:SF7">
    <property type="entry name" value="ZINC FINGER BED DOMAIN-CONTAINING PROTEIN RICESLEEPER 2-LIKE"/>
    <property type="match status" value="1"/>
</dbReference>
<evidence type="ECO:0000313" key="6">
    <source>
        <dbReference type="Proteomes" id="UP001497516"/>
    </source>
</evidence>
<dbReference type="GO" id="GO:0003677">
    <property type="term" value="F:DNA binding"/>
    <property type="evidence" value="ECO:0007669"/>
    <property type="project" value="UniProtKB-KW"/>
</dbReference>
<evidence type="ECO:0000256" key="1">
    <source>
        <dbReference type="ARBA" id="ARBA00023125"/>
    </source>
</evidence>
<feature type="domain" description="HAT C-terminal dimerisation" evidence="3">
    <location>
        <begin position="549"/>
        <end position="609"/>
    </location>
</feature>
<dbReference type="InterPro" id="IPR025525">
    <property type="entry name" value="hAT-like_transposase_RNase-H"/>
</dbReference>
<reference evidence="5 6" key="1">
    <citation type="submission" date="2024-04" db="EMBL/GenBank/DDBJ databases">
        <authorList>
            <person name="Fracassetti M."/>
        </authorList>
    </citation>
    <scope>NUCLEOTIDE SEQUENCE [LARGE SCALE GENOMIC DNA]</scope>
</reference>
<keyword evidence="6" id="KW-1185">Reference proteome</keyword>
<evidence type="ECO:0000313" key="5">
    <source>
        <dbReference type="EMBL" id="CAL1376669.1"/>
    </source>
</evidence>
<name>A0AAV2DSZ4_9ROSI</name>
<dbReference type="GO" id="GO:0046983">
    <property type="term" value="F:protein dimerization activity"/>
    <property type="evidence" value="ECO:0007669"/>
    <property type="project" value="InterPro"/>
</dbReference>
<accession>A0AAV2DSZ4</accession>
<dbReference type="InterPro" id="IPR012337">
    <property type="entry name" value="RNaseH-like_sf"/>
</dbReference>
<sequence length="610" mass="70563">MEWTKQDAFYCNGVLMAPTRYGTSTLRNHKDSCLEKIQKGELIVDHLSSSGGQVHTLGNWKFDQIDARRALAEMIIIDELPFRYVEHEGFKRFMARVCPMFVLPSRQTVREDCIKVFFENRELLKDYFKTKCLGMVSLTTDTWTSLSNLNYMCITAYFIGRDWKLHKRIINFVQVRKHSGSEIGKQLASCLVEWGIRKVFCITMDNASGNDVVAIHMKEQLKEWGSDILEGKYLQMRCVAHIINLAVKDGLKETGKSVERVRESVKLVKSTPARSRKFKDCIEFEKIVSKKFVSLDVATRWNSTYLVLESAKPFEKAFQTLARNDKKFKKHLNEKKYGNESLGITTSDDWSSVGRLIDYLKLFYDLTVRVSGTSYVTLHLLFDEVCEMYTMISEWADGIDFEVSCMADRIKSKLAKYWLEDELENSKMNRLCYMAVILDPRRKVEYLEQALKKVYGESRGKALVEEVKDEMRLLFDHYKHKLGIHGSSPIVIQEDEQEPSGSGDRKKKGKIWGDFRKMKRDAILKGTRKSSKSEFDRYLEEEEEEEEEEEDDEVVTRALVGSEEDEYKFDILGWWSRSGMKYPTISEMARDILVVPISTVASESAFSTGG</sequence>
<gene>
    <name evidence="5" type="ORF">LTRI10_LOCUS18383</name>
</gene>
<dbReference type="EMBL" id="OZ034816">
    <property type="protein sequence ID" value="CAL1376669.1"/>
    <property type="molecule type" value="Genomic_DNA"/>
</dbReference>
<evidence type="ECO:0000256" key="2">
    <source>
        <dbReference type="SAM" id="MobiDB-lite"/>
    </source>
</evidence>
<feature type="compositionally biased region" description="Acidic residues" evidence="2">
    <location>
        <begin position="539"/>
        <end position="553"/>
    </location>
</feature>
<evidence type="ECO:0008006" key="7">
    <source>
        <dbReference type="Google" id="ProtNLM"/>
    </source>
</evidence>
<evidence type="ECO:0000259" key="4">
    <source>
        <dbReference type="Pfam" id="PF14372"/>
    </source>
</evidence>
<dbReference type="InterPro" id="IPR008906">
    <property type="entry name" value="HATC_C_dom"/>
</dbReference>
<dbReference type="Proteomes" id="UP001497516">
    <property type="component" value="Chromosome 3"/>
</dbReference>
<feature type="region of interest" description="Disordered" evidence="2">
    <location>
        <begin position="489"/>
        <end position="509"/>
    </location>
</feature>
<evidence type="ECO:0000259" key="3">
    <source>
        <dbReference type="Pfam" id="PF05699"/>
    </source>
</evidence>
<dbReference type="PANTHER" id="PTHR46481">
    <property type="entry name" value="ZINC FINGER BED DOMAIN-CONTAINING PROTEIN 4"/>
    <property type="match status" value="1"/>
</dbReference>
<dbReference type="Pfam" id="PF14372">
    <property type="entry name" value="hAT-like_RNase-H"/>
    <property type="match status" value="1"/>
</dbReference>
<dbReference type="SUPFAM" id="SSF53098">
    <property type="entry name" value="Ribonuclease H-like"/>
    <property type="match status" value="1"/>
</dbReference>
<dbReference type="Pfam" id="PF05699">
    <property type="entry name" value="Dimer_Tnp_hAT"/>
    <property type="match status" value="1"/>
</dbReference>
<feature type="region of interest" description="Disordered" evidence="2">
    <location>
        <begin position="534"/>
        <end position="554"/>
    </location>
</feature>
<dbReference type="AlphaFoldDB" id="A0AAV2DSZ4"/>